<feature type="chain" id="PRO_5047400951" evidence="1">
    <location>
        <begin position="17"/>
        <end position="175"/>
    </location>
</feature>
<dbReference type="PANTHER" id="PTHR34222">
    <property type="entry name" value="GAG_PRE-INTEGRS DOMAIN-CONTAINING PROTEIN"/>
    <property type="match status" value="1"/>
</dbReference>
<dbReference type="EMBL" id="BQNB010016187">
    <property type="protein sequence ID" value="GJT48848.1"/>
    <property type="molecule type" value="Genomic_DNA"/>
</dbReference>
<evidence type="ECO:0000256" key="1">
    <source>
        <dbReference type="SAM" id="SignalP"/>
    </source>
</evidence>
<evidence type="ECO:0000313" key="2">
    <source>
        <dbReference type="EMBL" id="GJT48848.1"/>
    </source>
</evidence>
<name>A0ABQ5EDH7_9ASTR</name>
<protein>
    <submittedName>
        <fullName evidence="2">Transcription factor interactor and regulator CCHC(Zn) family protein</fullName>
    </submittedName>
</protein>
<reference evidence="2" key="1">
    <citation type="journal article" date="2022" name="Int. J. Mol. Sci.">
        <title>Draft Genome of Tanacetum Coccineum: Genomic Comparison of Closely Related Tanacetum-Family Plants.</title>
        <authorList>
            <person name="Yamashiro T."/>
            <person name="Shiraishi A."/>
            <person name="Nakayama K."/>
            <person name="Satake H."/>
        </authorList>
    </citation>
    <scope>NUCLEOTIDE SEQUENCE</scope>
</reference>
<proteinExistence type="predicted"/>
<keyword evidence="1" id="KW-0732">Signal</keyword>
<dbReference type="Proteomes" id="UP001151760">
    <property type="component" value="Unassembled WGS sequence"/>
</dbReference>
<comment type="caution">
    <text evidence="2">The sequence shown here is derived from an EMBL/GenBank/DDBJ whole genome shotgun (WGS) entry which is preliminary data.</text>
</comment>
<dbReference type="PANTHER" id="PTHR34222:SF99">
    <property type="entry name" value="PROTEIN, PUTATIVE-RELATED"/>
    <property type="match status" value="1"/>
</dbReference>
<evidence type="ECO:0000313" key="3">
    <source>
        <dbReference type="Proteomes" id="UP001151760"/>
    </source>
</evidence>
<keyword evidence="3" id="KW-1185">Reference proteome</keyword>
<accession>A0ABQ5EDH7</accession>
<feature type="signal peptide" evidence="1">
    <location>
        <begin position="1"/>
        <end position="16"/>
    </location>
</feature>
<reference evidence="2" key="2">
    <citation type="submission" date="2022-01" db="EMBL/GenBank/DDBJ databases">
        <authorList>
            <person name="Yamashiro T."/>
            <person name="Shiraishi A."/>
            <person name="Satake H."/>
            <person name="Nakayama K."/>
        </authorList>
    </citation>
    <scope>NUCLEOTIDE SEQUENCE</scope>
</reference>
<organism evidence="2 3">
    <name type="scientific">Tanacetum coccineum</name>
    <dbReference type="NCBI Taxonomy" id="301880"/>
    <lineage>
        <taxon>Eukaryota</taxon>
        <taxon>Viridiplantae</taxon>
        <taxon>Streptophyta</taxon>
        <taxon>Embryophyta</taxon>
        <taxon>Tracheophyta</taxon>
        <taxon>Spermatophyta</taxon>
        <taxon>Magnoliopsida</taxon>
        <taxon>eudicotyledons</taxon>
        <taxon>Gunneridae</taxon>
        <taxon>Pentapetalae</taxon>
        <taxon>asterids</taxon>
        <taxon>campanulids</taxon>
        <taxon>Asterales</taxon>
        <taxon>Asteraceae</taxon>
        <taxon>Asteroideae</taxon>
        <taxon>Anthemideae</taxon>
        <taxon>Anthemidinae</taxon>
        <taxon>Tanacetum</taxon>
    </lineage>
</organism>
<gene>
    <name evidence="2" type="ORF">Tco_0975005</name>
</gene>
<sequence>MCNSMVLTWILNSISAELFAGQVFSKYASVVWADLQETYDKVDGSVTFNLHKSINSLSQNGMHLSDYYHKLNSLWRQFDALTSLPTCSCIAKKEIEKHNQLIKLMQFLMGLDDVYLPIRSNILTRDPLPSVKSAFAIISGEESHRGVASNSTPSKPHATAFVSKGFDNKKLVEVS</sequence>